<dbReference type="PANTHER" id="PTHR45671:SF10">
    <property type="entry name" value="SOLUTE CARRIER FAMILY 25 MEMBER 3"/>
    <property type="match status" value="1"/>
</dbReference>
<keyword evidence="5" id="KW-0677">Repeat</keyword>
<evidence type="ECO:0000256" key="2">
    <source>
        <dbReference type="ARBA" id="ARBA00006375"/>
    </source>
</evidence>
<sequence>MAVSGDSRRQSLIPNFLYTSSVSPVLNHGGFRRLSYSPMLNHSNTLFPSTSPANQQKNFMIPAPDEPNCMNSRGFYALCTLGGIFRCGIPRVLYTPFDLVKCNMQIHPANFDSIWFGIVGLLKEQGVRGLYTGWVPTLVGYSVHGACLFGFYEFFKKYYSEIAGPEYATKYKTLIYLAGSASAEAIATVALCPFEAVKVRAQTQPGFARGLRDGLPKFIKSEGALGLYKGLVPLWGRQIPYTVMQFAAFERIEKMLYKYLIHTPKNECSLHLKLNVSFAAGHVTAVLCAIVSHPADTLFSFLNNSKGATVREAAKKFGVWGVSTRGILIRMIISGPLIGGEWGTREVFSM</sequence>
<dbReference type="InterPro" id="IPR018108">
    <property type="entry name" value="MCP_transmembrane"/>
</dbReference>
<keyword evidence="4 10" id="KW-0812">Transmembrane</keyword>
<evidence type="ECO:0000256" key="11">
    <source>
        <dbReference type="RuleBase" id="RU000488"/>
    </source>
</evidence>
<evidence type="ECO:0000313" key="12">
    <source>
        <dbReference type="EMBL" id="KAK9069766.1"/>
    </source>
</evidence>
<name>A0AAP0H299_9ASTR</name>
<gene>
    <name evidence="12" type="ORF">SSX86_010162</name>
</gene>
<dbReference type="GO" id="GO:0005315">
    <property type="term" value="F:phosphate transmembrane transporter activity"/>
    <property type="evidence" value="ECO:0007669"/>
    <property type="project" value="InterPro"/>
</dbReference>
<dbReference type="EMBL" id="JBCNJP010000012">
    <property type="protein sequence ID" value="KAK9069766.1"/>
    <property type="molecule type" value="Genomic_DNA"/>
</dbReference>
<dbReference type="AlphaFoldDB" id="A0AAP0H299"/>
<dbReference type="GO" id="GO:0005743">
    <property type="term" value="C:mitochondrial inner membrane"/>
    <property type="evidence" value="ECO:0007669"/>
    <property type="project" value="UniProtKB-SubCell"/>
</dbReference>
<dbReference type="Proteomes" id="UP001408789">
    <property type="component" value="Unassembled WGS sequence"/>
</dbReference>
<evidence type="ECO:0008006" key="14">
    <source>
        <dbReference type="Google" id="ProtNLM"/>
    </source>
</evidence>
<keyword evidence="3 11" id="KW-0813">Transport</keyword>
<dbReference type="PROSITE" id="PS50920">
    <property type="entry name" value="SOLCAR"/>
    <property type="match status" value="2"/>
</dbReference>
<comment type="similarity">
    <text evidence="2 11">Belongs to the mitochondrial carrier (TC 2.A.29) family.</text>
</comment>
<keyword evidence="7" id="KW-1133">Transmembrane helix</keyword>
<evidence type="ECO:0000256" key="7">
    <source>
        <dbReference type="ARBA" id="ARBA00022989"/>
    </source>
</evidence>
<evidence type="ECO:0000256" key="6">
    <source>
        <dbReference type="ARBA" id="ARBA00022792"/>
    </source>
</evidence>
<protein>
    <recommendedName>
        <fullName evidence="14">Mitochondrial phosphate carrier protein</fullName>
    </recommendedName>
</protein>
<evidence type="ECO:0000256" key="10">
    <source>
        <dbReference type="PROSITE-ProRule" id="PRU00282"/>
    </source>
</evidence>
<dbReference type="InterPro" id="IPR023395">
    <property type="entry name" value="MCP_dom_sf"/>
</dbReference>
<proteinExistence type="inferred from homology"/>
<dbReference type="InterPro" id="IPR044677">
    <property type="entry name" value="SLC25A3/Pic2/Mir1-like"/>
</dbReference>
<keyword evidence="6" id="KW-0999">Mitochondrion inner membrane</keyword>
<keyword evidence="13" id="KW-1185">Reference proteome</keyword>
<organism evidence="12 13">
    <name type="scientific">Deinandra increscens subsp. villosa</name>
    <dbReference type="NCBI Taxonomy" id="3103831"/>
    <lineage>
        <taxon>Eukaryota</taxon>
        <taxon>Viridiplantae</taxon>
        <taxon>Streptophyta</taxon>
        <taxon>Embryophyta</taxon>
        <taxon>Tracheophyta</taxon>
        <taxon>Spermatophyta</taxon>
        <taxon>Magnoliopsida</taxon>
        <taxon>eudicotyledons</taxon>
        <taxon>Gunneridae</taxon>
        <taxon>Pentapetalae</taxon>
        <taxon>asterids</taxon>
        <taxon>campanulids</taxon>
        <taxon>Asterales</taxon>
        <taxon>Asteraceae</taxon>
        <taxon>Asteroideae</taxon>
        <taxon>Heliantheae alliance</taxon>
        <taxon>Madieae</taxon>
        <taxon>Madiinae</taxon>
        <taxon>Deinandra</taxon>
    </lineage>
</organism>
<evidence type="ECO:0000256" key="8">
    <source>
        <dbReference type="ARBA" id="ARBA00023128"/>
    </source>
</evidence>
<dbReference type="Pfam" id="PF00153">
    <property type="entry name" value="Mito_carr"/>
    <property type="match status" value="2"/>
</dbReference>
<keyword evidence="8" id="KW-0496">Mitochondrion</keyword>
<dbReference type="GO" id="GO:1990547">
    <property type="term" value="P:mitochondrial phosphate ion transmembrane transport"/>
    <property type="evidence" value="ECO:0007669"/>
    <property type="project" value="InterPro"/>
</dbReference>
<dbReference type="FunFam" id="1.50.40.10:FF:000046">
    <property type="entry name" value="Phosphate carrier protein, mitochondrial"/>
    <property type="match status" value="1"/>
</dbReference>
<dbReference type="SUPFAM" id="SSF103506">
    <property type="entry name" value="Mitochondrial carrier"/>
    <property type="match status" value="1"/>
</dbReference>
<dbReference type="PANTHER" id="PTHR45671">
    <property type="entry name" value="SOLUTE CARRIER FAMILY 25 (MITOCHONDRIAL CARRIER PHOSPHATE CARRIER), MEMBER 3, LIKE-RELATED-RELATED"/>
    <property type="match status" value="1"/>
</dbReference>
<evidence type="ECO:0000256" key="3">
    <source>
        <dbReference type="ARBA" id="ARBA00022448"/>
    </source>
</evidence>
<evidence type="ECO:0000313" key="13">
    <source>
        <dbReference type="Proteomes" id="UP001408789"/>
    </source>
</evidence>
<comment type="subcellular location">
    <subcellularLocation>
        <location evidence="1">Mitochondrion inner membrane</location>
        <topology evidence="1">Multi-pass membrane protein</topology>
    </subcellularLocation>
</comment>
<evidence type="ECO:0000256" key="5">
    <source>
        <dbReference type="ARBA" id="ARBA00022737"/>
    </source>
</evidence>
<accession>A0AAP0H299</accession>
<evidence type="ECO:0000256" key="4">
    <source>
        <dbReference type="ARBA" id="ARBA00022692"/>
    </source>
</evidence>
<keyword evidence="9 10" id="KW-0472">Membrane</keyword>
<feature type="repeat" description="Solcar" evidence="10">
    <location>
        <begin position="74"/>
        <end position="158"/>
    </location>
</feature>
<comment type="caution">
    <text evidence="12">The sequence shown here is derived from an EMBL/GenBank/DDBJ whole genome shotgun (WGS) entry which is preliminary data.</text>
</comment>
<feature type="repeat" description="Solcar" evidence="10">
    <location>
        <begin position="171"/>
        <end position="255"/>
    </location>
</feature>
<dbReference type="Gene3D" id="1.50.40.10">
    <property type="entry name" value="Mitochondrial carrier domain"/>
    <property type="match status" value="1"/>
</dbReference>
<reference evidence="12 13" key="1">
    <citation type="submission" date="2024-04" db="EMBL/GenBank/DDBJ databases">
        <title>The reference genome of an endangered Asteraceae, Deinandra increscens subsp. villosa, native to the Central Coast of California.</title>
        <authorList>
            <person name="Guilliams M."/>
            <person name="Hasenstab-Lehman K."/>
            <person name="Meyer R."/>
            <person name="Mcevoy S."/>
        </authorList>
    </citation>
    <scope>NUCLEOTIDE SEQUENCE [LARGE SCALE GENOMIC DNA]</scope>
    <source>
        <tissue evidence="12">Leaf</tissue>
    </source>
</reference>
<evidence type="ECO:0000256" key="1">
    <source>
        <dbReference type="ARBA" id="ARBA00004448"/>
    </source>
</evidence>
<evidence type="ECO:0000256" key="9">
    <source>
        <dbReference type="ARBA" id="ARBA00023136"/>
    </source>
</evidence>